<feature type="region of interest" description="Disordered" evidence="9">
    <location>
        <begin position="1955"/>
        <end position="2010"/>
    </location>
</feature>
<feature type="compositionally biased region" description="Low complexity" evidence="9">
    <location>
        <begin position="1819"/>
        <end position="1828"/>
    </location>
</feature>
<dbReference type="InterPro" id="IPR013087">
    <property type="entry name" value="Znf_C2H2_type"/>
</dbReference>
<feature type="compositionally biased region" description="Low complexity" evidence="9">
    <location>
        <begin position="1035"/>
        <end position="1046"/>
    </location>
</feature>
<dbReference type="Pfam" id="PF00096">
    <property type="entry name" value="zf-C2H2"/>
    <property type="match status" value="1"/>
</dbReference>
<accession>A0AAD9DXM4</accession>
<feature type="domain" description="C2H2-type" evidence="10">
    <location>
        <begin position="1543"/>
        <end position="1565"/>
    </location>
</feature>
<feature type="region of interest" description="Disordered" evidence="9">
    <location>
        <begin position="1194"/>
        <end position="1244"/>
    </location>
</feature>
<dbReference type="EMBL" id="JAROKS010000012">
    <property type="protein sequence ID" value="KAK1799260.1"/>
    <property type="molecule type" value="Genomic_DNA"/>
</dbReference>
<organism evidence="11 12">
    <name type="scientific">Electrophorus voltai</name>
    <dbReference type="NCBI Taxonomy" id="2609070"/>
    <lineage>
        <taxon>Eukaryota</taxon>
        <taxon>Metazoa</taxon>
        <taxon>Chordata</taxon>
        <taxon>Craniata</taxon>
        <taxon>Vertebrata</taxon>
        <taxon>Euteleostomi</taxon>
        <taxon>Actinopterygii</taxon>
        <taxon>Neopterygii</taxon>
        <taxon>Teleostei</taxon>
        <taxon>Ostariophysi</taxon>
        <taxon>Gymnotiformes</taxon>
        <taxon>Gymnotoidei</taxon>
        <taxon>Gymnotidae</taxon>
        <taxon>Electrophorus</taxon>
    </lineage>
</organism>
<evidence type="ECO:0000256" key="6">
    <source>
        <dbReference type="ARBA" id="ARBA00022859"/>
    </source>
</evidence>
<evidence type="ECO:0000256" key="9">
    <source>
        <dbReference type="SAM" id="MobiDB-lite"/>
    </source>
</evidence>
<feature type="region of interest" description="Disordered" evidence="9">
    <location>
        <begin position="1804"/>
        <end position="1834"/>
    </location>
</feature>
<feature type="compositionally biased region" description="Basic and acidic residues" evidence="9">
    <location>
        <begin position="628"/>
        <end position="659"/>
    </location>
</feature>
<feature type="region of interest" description="Disordered" evidence="9">
    <location>
        <begin position="2133"/>
        <end position="2185"/>
    </location>
</feature>
<comment type="subcellular location">
    <subcellularLocation>
        <location evidence="1">Nucleus</location>
    </subcellularLocation>
</comment>
<dbReference type="FunFam" id="3.40.80.10:FF:000001">
    <property type="entry name" value="Peptidoglycan recognition protein 1"/>
    <property type="match status" value="1"/>
</dbReference>
<keyword evidence="4 8" id="KW-0863">Zinc-finger</keyword>
<feature type="compositionally biased region" description="Polar residues" evidence="9">
    <location>
        <begin position="2137"/>
        <end position="2152"/>
    </location>
</feature>
<dbReference type="CDD" id="cd06583">
    <property type="entry name" value="PGRP"/>
    <property type="match status" value="1"/>
</dbReference>
<dbReference type="InterPro" id="IPR051643">
    <property type="entry name" value="Transcr_Reg_ZincFinger"/>
</dbReference>
<feature type="domain" description="C2H2-type" evidence="10">
    <location>
        <begin position="2241"/>
        <end position="2263"/>
    </location>
</feature>
<dbReference type="SUPFAM" id="SSF57667">
    <property type="entry name" value="beta-beta-alpha zinc fingers"/>
    <property type="match status" value="1"/>
</dbReference>
<feature type="compositionally biased region" description="Polar residues" evidence="9">
    <location>
        <begin position="1397"/>
        <end position="1408"/>
    </location>
</feature>
<evidence type="ECO:0000313" key="11">
    <source>
        <dbReference type="EMBL" id="KAK1799260.1"/>
    </source>
</evidence>
<evidence type="ECO:0000256" key="1">
    <source>
        <dbReference type="ARBA" id="ARBA00004123"/>
    </source>
</evidence>
<feature type="compositionally biased region" description="Acidic residues" evidence="9">
    <location>
        <begin position="1234"/>
        <end position="1244"/>
    </location>
</feature>
<evidence type="ECO:0000256" key="8">
    <source>
        <dbReference type="PROSITE-ProRule" id="PRU00042"/>
    </source>
</evidence>
<keyword evidence="12" id="KW-1185">Reference proteome</keyword>
<feature type="region of interest" description="Disordered" evidence="9">
    <location>
        <begin position="889"/>
        <end position="942"/>
    </location>
</feature>
<evidence type="ECO:0000259" key="10">
    <source>
        <dbReference type="PROSITE" id="PS50157"/>
    </source>
</evidence>
<name>A0AAD9DXM4_9TELE</name>
<evidence type="ECO:0000256" key="7">
    <source>
        <dbReference type="ARBA" id="ARBA00023242"/>
    </source>
</evidence>
<gene>
    <name evidence="11" type="ORF">P4O66_007502</name>
</gene>
<keyword evidence="3" id="KW-0479">Metal-binding</keyword>
<feature type="region of interest" description="Disordered" evidence="9">
    <location>
        <begin position="536"/>
        <end position="555"/>
    </location>
</feature>
<feature type="compositionally biased region" description="Basic and acidic residues" evidence="9">
    <location>
        <begin position="1065"/>
        <end position="1104"/>
    </location>
</feature>
<dbReference type="PANTHER" id="PTHR24396">
    <property type="entry name" value="ZINC FINGER PROTEIN"/>
    <property type="match status" value="1"/>
</dbReference>
<feature type="region of interest" description="Disordered" evidence="9">
    <location>
        <begin position="1607"/>
        <end position="1723"/>
    </location>
</feature>
<evidence type="ECO:0000256" key="3">
    <source>
        <dbReference type="ARBA" id="ARBA00022723"/>
    </source>
</evidence>
<feature type="compositionally biased region" description="Low complexity" evidence="9">
    <location>
        <begin position="2313"/>
        <end position="2322"/>
    </location>
</feature>
<feature type="compositionally biased region" description="Low complexity" evidence="9">
    <location>
        <begin position="1654"/>
        <end position="1697"/>
    </location>
</feature>
<comment type="similarity">
    <text evidence="2">Belongs to the N-acetylmuramoyl-L-alanine amidase 2 family.</text>
</comment>
<feature type="compositionally biased region" description="Polar residues" evidence="9">
    <location>
        <begin position="2356"/>
        <end position="2390"/>
    </location>
</feature>
<feature type="domain" description="C2H2-type" evidence="10">
    <location>
        <begin position="1741"/>
        <end position="1763"/>
    </location>
</feature>
<feature type="domain" description="C2H2-type" evidence="10">
    <location>
        <begin position="805"/>
        <end position="832"/>
    </location>
</feature>
<feature type="compositionally biased region" description="Basic and acidic residues" evidence="9">
    <location>
        <begin position="1115"/>
        <end position="1125"/>
    </location>
</feature>
<dbReference type="InterPro" id="IPR006619">
    <property type="entry name" value="PGRP_domain_met/bac"/>
</dbReference>
<dbReference type="GO" id="GO:0008270">
    <property type="term" value="F:zinc ion binding"/>
    <property type="evidence" value="ECO:0007669"/>
    <property type="project" value="UniProtKB-KW"/>
</dbReference>
<feature type="region of interest" description="Disordered" evidence="9">
    <location>
        <begin position="578"/>
        <end position="678"/>
    </location>
</feature>
<feature type="region of interest" description="Disordered" evidence="9">
    <location>
        <begin position="696"/>
        <end position="721"/>
    </location>
</feature>
<feature type="compositionally biased region" description="Polar residues" evidence="9">
    <location>
        <begin position="2329"/>
        <end position="2346"/>
    </location>
</feature>
<feature type="region of interest" description="Disordered" evidence="9">
    <location>
        <begin position="496"/>
        <end position="517"/>
    </location>
</feature>
<dbReference type="Proteomes" id="UP001239994">
    <property type="component" value="Unassembled WGS sequence"/>
</dbReference>
<protein>
    <recommendedName>
        <fullName evidence="10">C2H2-type domain-containing protein</fullName>
    </recommendedName>
</protein>
<reference evidence="11" key="1">
    <citation type="submission" date="2023-03" db="EMBL/GenBank/DDBJ databases">
        <title>Electrophorus voltai genome.</title>
        <authorList>
            <person name="Bian C."/>
        </authorList>
    </citation>
    <scope>NUCLEOTIDE SEQUENCE</scope>
    <source>
        <strain evidence="11">CB-2022</strain>
        <tissue evidence="11">Muscle</tissue>
    </source>
</reference>
<feature type="compositionally biased region" description="Basic and acidic residues" evidence="9">
    <location>
        <begin position="606"/>
        <end position="615"/>
    </location>
</feature>
<dbReference type="SMART" id="SM00355">
    <property type="entry name" value="ZnF_C2H2"/>
    <property type="match status" value="10"/>
</dbReference>
<feature type="region of interest" description="Disordered" evidence="9">
    <location>
        <begin position="993"/>
        <end position="1125"/>
    </location>
</feature>
<dbReference type="GO" id="GO:0008745">
    <property type="term" value="F:N-acetylmuramoyl-L-alanine amidase activity"/>
    <property type="evidence" value="ECO:0007669"/>
    <property type="project" value="InterPro"/>
</dbReference>
<proteinExistence type="inferred from homology"/>
<feature type="region of interest" description="Disordered" evidence="9">
    <location>
        <begin position="2303"/>
        <end position="2410"/>
    </location>
</feature>
<feature type="domain" description="C2H2-type" evidence="10">
    <location>
        <begin position="1896"/>
        <end position="1918"/>
    </location>
</feature>
<dbReference type="Gene3D" id="3.30.160.60">
    <property type="entry name" value="Classic Zinc Finger"/>
    <property type="match status" value="1"/>
</dbReference>
<dbReference type="GO" id="GO:0009253">
    <property type="term" value="P:peptidoglycan catabolic process"/>
    <property type="evidence" value="ECO:0007669"/>
    <property type="project" value="InterPro"/>
</dbReference>
<comment type="caution">
    <text evidence="11">The sequence shown here is derived from an EMBL/GenBank/DDBJ whole genome shotgun (WGS) entry which is preliminary data.</text>
</comment>
<dbReference type="SMART" id="SM00701">
    <property type="entry name" value="PGRP"/>
    <property type="match status" value="1"/>
</dbReference>
<feature type="compositionally biased region" description="Basic residues" evidence="9">
    <location>
        <begin position="893"/>
        <end position="923"/>
    </location>
</feature>
<dbReference type="InterPro" id="IPR036505">
    <property type="entry name" value="Amidase/PGRP_sf"/>
</dbReference>
<dbReference type="PROSITE" id="PS00028">
    <property type="entry name" value="ZINC_FINGER_C2H2_1"/>
    <property type="match status" value="9"/>
</dbReference>
<evidence type="ECO:0000256" key="5">
    <source>
        <dbReference type="ARBA" id="ARBA00022833"/>
    </source>
</evidence>
<feature type="domain" description="C2H2-type" evidence="10">
    <location>
        <begin position="758"/>
        <end position="780"/>
    </location>
</feature>
<keyword evidence="6" id="KW-0391">Immunity</keyword>
<sequence>MSFYWFAHFLSCLDIKTQHMDDFIKVVETIELENYLLDPLAVVKGLRKAAGVDTPFIQHYLGYLSDDTEPHHLVIKPVDTGYITKVIKHRVTVLGVEEGVVLTADGTTVALSPLLLGIEAGLQSTPLGHVRGLYPLTLTKNLGLSFFHHAQSKLPASSSLGPGGCWDNVTAPQVFTLSGVASFATEALITGGMDGVIVGKHVAERTSRPLRLSGLLKEYYNHQLGIGGLDAAPALISQRRRTRFRKLANLPLLKRQIRRLLATYRRLDKDWKKEVKQKVERAKIEEIVNEGLKEFVHSYMDCPAIIPRCMWEAKPYRGIPTLLSLPLSFLFIHHTYEPSQPCLTFYQCSRDMRAMQHFHQDDRGWDDIGYSFVAGSDGYLYEGRGWHWQGAHTKGYNSKGYGVSFIGDYTSSIPSQSTMDLVRHQLAKCATDGGKLVSDFTIHGHRQLVSTSCPGDALYNEIKGWTQFGGGLTQGGDLERCDGDGDSGVPGSILPKLGPYGNKQKKLPSSAFPSSLTWDSDSEKEIFDEEELQNFSNPHGLAAHSPGSPTCGQEQDRLDCGEYQIADMSKNQLFENNLTSPMEGQDLGRDNKFGGPSTAQFNNQQHEVEKSKVEGSSDQAGPFLFSDTESKEGHQKEEEEVKESDLKKEEKKNTPERDVYSFPGDSDPESPPPGPWAHCTFIQRRRKKRALLRPFSGLGPWQRTTGTGRKSRATPSKAKEHGKVANNVGGVFEFKEDEKVQDRERVQAVGGELCQEIFTCVECSIYFKKRAHLREHMRKHDPAGGGKGLRGEEGKARRRVKKSGFECMECGQEFTDRLLLVDHHQQHQESRRRILEEMGKLSGGGKRAKVQVSRRKATRPTVRESPAICGQFVCLKCSYSSDVPQELADHARTHGARARAGAHRASTRLQHRSRRKGPPKKGRLSGNGASSVAATLPSERYPTRASMHTVEQQLVTDHSQACICDPRGKNEVEPFPGTSQDHLACMTLTKPSDRPETAISQTDAAPHPGPSLQGESGSGQTGLAEENVPKPQSPVPVASASASKAAPQRRDVAFKSTGNRRSKRLVRDVMGRTRASSRVDPKPTDSGDVESHDPNAKDTTEQGQKDVVSLPEQDADPKPTTKADRLETPALALQLKSSFSANLRGATERLDLAEGQQAQLRHKLPLVLINALSSDLPTALSYGRVMGEDSSAVASGLNISSPLPKISEESKEEKTPLDNNDRSSEETTDTKDNDSDDNTDEKEEDVVNHLLDVLTEEEDEEDEEGVSLKSVGRKCPYCPDHFDNGIGLANHIRGHLNRVGVSYNVRHFISPAEVNAIEKKFSYQKKKKKVANFDPATFSVMRCEFCSAGFDTRAGLSSHARAHLRDFGITNWEVTVSPINVLRELFSKRPDLALSTAPHSCSEVQEQNTDQEKEEPVSEEEEDEDSKAPGPVPQTSPTQPWKEEDNDSEPEENKTAVKQKQKNDLYFNFSETEDSPRLTALLTGNGEAVGWDGSEEDEREGVLIKMPPVDSFASSAELNSSLPLQPESSAPVEETEPKGSTLLKCEVCSAPFETRRGLSSHARSHLRQLGVGVSESSGAPIDLLYQITKERAADACLPATPPLLPKASSPKKNFHHASPVPTASPIHETEFDEESQDIKPPLPLSGLGSIRKVTPSPTSPSSSGSLPSSPLGRSRSPSPVLRKAPISSLLPVSSPLRSQEHKTMGRGQSAALSTPPRPFWAPRETDAPLNLTMEVDPNKDIICKLCGAWFETRKGLSSHARAHLRHFGVEYSESKGSPIDLLNRLILTDDFKQRASSLLSDSPEDLRVHGSCVAPPSPSISTSTSTASKRPLHPSSLLFKSPSLGSGIGSKAASPSSGHILLGPPTKKLKPSTQQVFRLTGREMMPIPLAEPMKDVGCEFCGELFENRKGLSSHARSHLRQLGITEWSVNGSPIDTLREIIARRGLPCVMPVKPLKSPSTSPGPRTCLPSSPPPGGALSRLTFPFGHHSPSQHQPTARKMAASTSATTTSPTVVIVKPKPEPEQVEVTMTRAGTAGHESYSSESLHSSWRNSDSVQPVNLVMTQEREPSRDIRCEFCGEFFENRKGLSSHARSHLRHMGITEWSVNGSPIDTLWEIMRKQGTTPASVALGVKEEPQQDSSLPWDSHGYQSPKVSRKSPLNLLHPSSRHHKHGLGASGLSTTPPAGKFFGMTPLGKRVLGTEGHLGERTPPAQSKVFSPLPQDFSFKGKLSTDKQGVCHMDASCELCGFFFENRKALASHARAHLRQFGVTEWCVNGSPIETLSAWMRSRPQTVAELHRSYLQSGRNAQKKKGSSLSPSSDSDPMPPVSQKSSAAQWASLTLSQGRTVRQEAMSSRPWGSSSREVKSGTGTSSQYATSTQSGGHHSNSTLPHAQVARSELNVRLPRGKNTA</sequence>
<evidence type="ECO:0000256" key="4">
    <source>
        <dbReference type="ARBA" id="ARBA00022771"/>
    </source>
</evidence>
<feature type="domain" description="C2H2-type" evidence="10">
    <location>
        <begin position="1341"/>
        <end position="1363"/>
    </location>
</feature>
<feature type="domain" description="C2H2-type" evidence="10">
    <location>
        <begin position="2072"/>
        <end position="2094"/>
    </location>
</feature>
<dbReference type="InterPro" id="IPR002502">
    <property type="entry name" value="Amidase_domain"/>
</dbReference>
<dbReference type="Gene3D" id="3.40.80.10">
    <property type="entry name" value="Peptidoglycan recognition protein-like"/>
    <property type="match status" value="1"/>
</dbReference>
<dbReference type="SUPFAM" id="SSF55846">
    <property type="entry name" value="N-acetylmuramoyl-L-alanine amidase-like"/>
    <property type="match status" value="1"/>
</dbReference>
<evidence type="ECO:0000256" key="2">
    <source>
        <dbReference type="ARBA" id="ARBA00007553"/>
    </source>
</evidence>
<dbReference type="GO" id="GO:0000981">
    <property type="term" value="F:DNA-binding transcription factor activity, RNA polymerase II-specific"/>
    <property type="evidence" value="ECO:0007669"/>
    <property type="project" value="TreeGrafter"/>
</dbReference>
<dbReference type="SMART" id="SM00644">
    <property type="entry name" value="Ami_2"/>
    <property type="match status" value="1"/>
</dbReference>
<feature type="compositionally biased region" description="Low complexity" evidence="9">
    <location>
        <begin position="2001"/>
        <end position="2010"/>
    </location>
</feature>
<evidence type="ECO:0000313" key="12">
    <source>
        <dbReference type="Proteomes" id="UP001239994"/>
    </source>
</evidence>
<dbReference type="GO" id="GO:0002376">
    <property type="term" value="P:immune system process"/>
    <property type="evidence" value="ECO:0007669"/>
    <property type="project" value="UniProtKB-KW"/>
</dbReference>
<dbReference type="Pfam" id="PF01510">
    <property type="entry name" value="Amidase_2"/>
    <property type="match status" value="1"/>
</dbReference>
<feature type="region of interest" description="Disordered" evidence="9">
    <location>
        <begin position="1848"/>
        <end position="1872"/>
    </location>
</feature>
<dbReference type="PANTHER" id="PTHR24396:SF22">
    <property type="entry name" value="PROTEIN WIZ"/>
    <property type="match status" value="1"/>
</dbReference>
<dbReference type="GO" id="GO:0005634">
    <property type="term" value="C:nucleus"/>
    <property type="evidence" value="ECO:0007669"/>
    <property type="project" value="UniProtKB-SubCell"/>
</dbReference>
<dbReference type="InterPro" id="IPR036236">
    <property type="entry name" value="Znf_C2H2_sf"/>
</dbReference>
<feature type="compositionally biased region" description="Basic and acidic residues" evidence="9">
    <location>
        <begin position="1206"/>
        <end position="1233"/>
    </location>
</feature>
<feature type="region of interest" description="Disordered" evidence="9">
    <location>
        <begin position="1396"/>
        <end position="1464"/>
    </location>
</feature>
<keyword evidence="7" id="KW-0539">Nucleus</keyword>
<keyword evidence="5" id="KW-0862">Zinc</keyword>
<dbReference type="PROSITE" id="PS50157">
    <property type="entry name" value="ZINC_FINGER_C2H2_2"/>
    <property type="match status" value="8"/>
</dbReference>
<dbReference type="GO" id="GO:0000978">
    <property type="term" value="F:RNA polymerase II cis-regulatory region sequence-specific DNA binding"/>
    <property type="evidence" value="ECO:0007669"/>
    <property type="project" value="TreeGrafter"/>
</dbReference>